<dbReference type="AlphaFoldDB" id="A0A919CR18"/>
<dbReference type="GO" id="GO:0009055">
    <property type="term" value="F:electron transfer activity"/>
    <property type="evidence" value="ECO:0007669"/>
    <property type="project" value="InterPro"/>
</dbReference>
<name>A0A919CR18_9PROT</name>
<dbReference type="InterPro" id="IPR002327">
    <property type="entry name" value="Cyt_c_1A/1B"/>
</dbReference>
<dbReference type="InterPro" id="IPR009056">
    <property type="entry name" value="Cyt_c-like_dom"/>
</dbReference>
<feature type="domain" description="Cytochrome c" evidence="7">
    <location>
        <begin position="75"/>
        <end position="177"/>
    </location>
</feature>
<evidence type="ECO:0000256" key="1">
    <source>
        <dbReference type="ARBA" id="ARBA00022448"/>
    </source>
</evidence>
<keyword evidence="4" id="KW-0249">Electron transport</keyword>
<keyword evidence="1" id="KW-0813">Transport</keyword>
<evidence type="ECO:0000256" key="4">
    <source>
        <dbReference type="ARBA" id="ARBA00022982"/>
    </source>
</evidence>
<dbReference type="SUPFAM" id="SSF46626">
    <property type="entry name" value="Cytochrome c"/>
    <property type="match status" value="1"/>
</dbReference>
<protein>
    <submittedName>
        <fullName evidence="8">Cytochrome c family protein</fullName>
    </submittedName>
</protein>
<keyword evidence="9" id="KW-1185">Reference proteome</keyword>
<dbReference type="InterPro" id="IPR036909">
    <property type="entry name" value="Cyt_c-like_dom_sf"/>
</dbReference>
<accession>A0A919CR18</accession>
<proteinExistence type="predicted"/>
<evidence type="ECO:0000256" key="2">
    <source>
        <dbReference type="ARBA" id="ARBA00022617"/>
    </source>
</evidence>
<dbReference type="EMBL" id="BMZS01000009">
    <property type="protein sequence ID" value="GHD56940.1"/>
    <property type="molecule type" value="Genomic_DNA"/>
</dbReference>
<dbReference type="GO" id="GO:0046872">
    <property type="term" value="F:metal ion binding"/>
    <property type="evidence" value="ECO:0007669"/>
    <property type="project" value="UniProtKB-KW"/>
</dbReference>
<evidence type="ECO:0000256" key="3">
    <source>
        <dbReference type="ARBA" id="ARBA00022723"/>
    </source>
</evidence>
<comment type="caution">
    <text evidence="8">The sequence shown here is derived from an EMBL/GenBank/DDBJ whole genome shotgun (WGS) entry which is preliminary data.</text>
</comment>
<gene>
    <name evidence="8" type="primary">cycM</name>
    <name evidence="8" type="ORF">GCM10017083_37690</name>
</gene>
<keyword evidence="3 6" id="KW-0479">Metal-binding</keyword>
<reference evidence="8" key="1">
    <citation type="journal article" date="2014" name="Int. J. Syst. Evol. Microbiol.">
        <title>Complete genome sequence of Corynebacterium casei LMG S-19264T (=DSM 44701T), isolated from a smear-ripened cheese.</title>
        <authorList>
            <consortium name="US DOE Joint Genome Institute (JGI-PGF)"/>
            <person name="Walter F."/>
            <person name="Albersmeier A."/>
            <person name="Kalinowski J."/>
            <person name="Ruckert C."/>
        </authorList>
    </citation>
    <scope>NUCLEOTIDE SEQUENCE</scope>
    <source>
        <strain evidence="8">KCTC 42651</strain>
    </source>
</reference>
<evidence type="ECO:0000256" key="5">
    <source>
        <dbReference type="ARBA" id="ARBA00023004"/>
    </source>
</evidence>
<dbReference type="GO" id="GO:0020037">
    <property type="term" value="F:heme binding"/>
    <property type="evidence" value="ECO:0007669"/>
    <property type="project" value="InterPro"/>
</dbReference>
<evidence type="ECO:0000313" key="8">
    <source>
        <dbReference type="EMBL" id="GHD56940.1"/>
    </source>
</evidence>
<organism evidence="8 9">
    <name type="scientific">Thalassobaculum fulvum</name>
    <dbReference type="NCBI Taxonomy" id="1633335"/>
    <lineage>
        <taxon>Bacteria</taxon>
        <taxon>Pseudomonadati</taxon>
        <taxon>Pseudomonadota</taxon>
        <taxon>Alphaproteobacteria</taxon>
        <taxon>Rhodospirillales</taxon>
        <taxon>Thalassobaculaceae</taxon>
        <taxon>Thalassobaculum</taxon>
    </lineage>
</organism>
<dbReference type="Pfam" id="PF00034">
    <property type="entry name" value="Cytochrom_C"/>
    <property type="match status" value="1"/>
</dbReference>
<dbReference type="Gene3D" id="1.10.760.10">
    <property type="entry name" value="Cytochrome c-like domain"/>
    <property type="match status" value="1"/>
</dbReference>
<keyword evidence="5 6" id="KW-0408">Iron</keyword>
<reference evidence="8" key="2">
    <citation type="submission" date="2020-09" db="EMBL/GenBank/DDBJ databases">
        <authorList>
            <person name="Sun Q."/>
            <person name="Kim S."/>
        </authorList>
    </citation>
    <scope>NUCLEOTIDE SEQUENCE</scope>
    <source>
        <strain evidence="8">KCTC 42651</strain>
    </source>
</reference>
<dbReference type="PANTHER" id="PTHR11961">
    <property type="entry name" value="CYTOCHROME C"/>
    <property type="match status" value="1"/>
</dbReference>
<evidence type="ECO:0000313" key="9">
    <source>
        <dbReference type="Proteomes" id="UP000630353"/>
    </source>
</evidence>
<dbReference type="PROSITE" id="PS51007">
    <property type="entry name" value="CYTC"/>
    <property type="match status" value="1"/>
</dbReference>
<dbReference type="PRINTS" id="PR00604">
    <property type="entry name" value="CYTCHRMECIAB"/>
</dbReference>
<evidence type="ECO:0000256" key="6">
    <source>
        <dbReference type="PROSITE-ProRule" id="PRU00433"/>
    </source>
</evidence>
<dbReference type="Proteomes" id="UP000630353">
    <property type="component" value="Unassembled WGS sequence"/>
</dbReference>
<keyword evidence="2 6" id="KW-0349">Heme</keyword>
<sequence length="203" mass="21143">MATSLEGNKILAGILAAGLLAMVTGKIADGLVHPKELQENVYKIDVPEGVGGGAAEAAAQGPAPVEPVLPLLASADVAAGEKGAKKCAACHTFDQGGANKVGPNLFDIVNREKGSHEGFNYSDAMKSFSDPKNWTYESLNKFLHKPSEYMPGTKMNFAGLKKASDRADLIAYLRTMAGTPAPLPTAEEVKAAQDAFEKAKAGG</sequence>
<dbReference type="RefSeq" id="WP_189992505.1">
    <property type="nucleotide sequence ID" value="NZ_BMZS01000009.1"/>
</dbReference>
<evidence type="ECO:0000259" key="7">
    <source>
        <dbReference type="PROSITE" id="PS51007"/>
    </source>
</evidence>